<evidence type="ECO:0000313" key="3">
    <source>
        <dbReference type="Proteomes" id="UP001500618"/>
    </source>
</evidence>
<feature type="region of interest" description="Disordered" evidence="1">
    <location>
        <begin position="1"/>
        <end position="28"/>
    </location>
</feature>
<accession>A0ABN2GLQ7</accession>
<protein>
    <submittedName>
        <fullName evidence="2">Uncharacterized protein</fullName>
    </submittedName>
</protein>
<reference evidence="2 3" key="1">
    <citation type="journal article" date="2019" name="Int. J. Syst. Evol. Microbiol.">
        <title>The Global Catalogue of Microorganisms (GCM) 10K type strain sequencing project: providing services to taxonomists for standard genome sequencing and annotation.</title>
        <authorList>
            <consortium name="The Broad Institute Genomics Platform"/>
            <consortium name="The Broad Institute Genome Sequencing Center for Infectious Disease"/>
            <person name="Wu L."/>
            <person name="Ma J."/>
        </authorList>
    </citation>
    <scope>NUCLEOTIDE SEQUENCE [LARGE SCALE GENOMIC DNA]</scope>
    <source>
        <strain evidence="2 3">JCM 14718</strain>
    </source>
</reference>
<proteinExistence type="predicted"/>
<evidence type="ECO:0000313" key="2">
    <source>
        <dbReference type="EMBL" id="GAA1673396.1"/>
    </source>
</evidence>
<dbReference type="Proteomes" id="UP001500618">
    <property type="component" value="Unassembled WGS sequence"/>
</dbReference>
<keyword evidence="3" id="KW-1185">Reference proteome</keyword>
<sequence length="65" mass="6439">MVSEAVVTGGRLLPGDGDSDVDAEHAGQNCGRYLGGDASLLGSRDGGECGADLVGIGVVEFDEDG</sequence>
<comment type="caution">
    <text evidence="2">The sequence shown here is derived from an EMBL/GenBank/DDBJ whole genome shotgun (WGS) entry which is preliminary data.</text>
</comment>
<dbReference type="EMBL" id="BAAANY010000008">
    <property type="protein sequence ID" value="GAA1673396.1"/>
    <property type="molecule type" value="Genomic_DNA"/>
</dbReference>
<organism evidence="2 3">
    <name type="scientific">Fodinicola feengrottensis</name>
    <dbReference type="NCBI Taxonomy" id="435914"/>
    <lineage>
        <taxon>Bacteria</taxon>
        <taxon>Bacillati</taxon>
        <taxon>Actinomycetota</taxon>
        <taxon>Actinomycetes</taxon>
        <taxon>Mycobacteriales</taxon>
        <taxon>Fodinicola</taxon>
    </lineage>
</organism>
<name>A0ABN2GLQ7_9ACTN</name>
<evidence type="ECO:0000256" key="1">
    <source>
        <dbReference type="SAM" id="MobiDB-lite"/>
    </source>
</evidence>
<gene>
    <name evidence="2" type="ORF">GCM10009765_23430</name>
</gene>